<dbReference type="PANTHER" id="PTHR30037:SF3">
    <property type="entry name" value="BLR0857 PROTEIN"/>
    <property type="match status" value="1"/>
</dbReference>
<organism evidence="1 2">
    <name type="scientific">Hoeflea prorocentri</name>
    <dbReference type="NCBI Taxonomy" id="1922333"/>
    <lineage>
        <taxon>Bacteria</taxon>
        <taxon>Pseudomonadati</taxon>
        <taxon>Pseudomonadota</taxon>
        <taxon>Alphaproteobacteria</taxon>
        <taxon>Hyphomicrobiales</taxon>
        <taxon>Rhizobiaceae</taxon>
        <taxon>Hoeflea</taxon>
    </lineage>
</organism>
<keyword evidence="2" id="KW-1185">Reference proteome</keyword>
<protein>
    <submittedName>
        <fullName evidence="1">DNA-3-methyladenine glycosylase I</fullName>
        <ecNumber evidence="1">3.2.2.20</ecNumber>
    </submittedName>
</protein>
<proteinExistence type="predicted"/>
<dbReference type="EMBL" id="JAPJZI010000001">
    <property type="protein sequence ID" value="MDA5398989.1"/>
    <property type="molecule type" value="Genomic_DNA"/>
</dbReference>
<dbReference type="SUPFAM" id="SSF48150">
    <property type="entry name" value="DNA-glycosylase"/>
    <property type="match status" value="1"/>
</dbReference>
<name>A0A9X3UIB2_9HYPH</name>
<comment type="caution">
    <text evidence="1">The sequence shown here is derived from an EMBL/GenBank/DDBJ whole genome shotgun (WGS) entry which is preliminary data.</text>
</comment>
<dbReference type="Proteomes" id="UP001151234">
    <property type="component" value="Unassembled WGS sequence"/>
</dbReference>
<dbReference type="EC" id="3.2.2.20" evidence="1"/>
<gene>
    <name evidence="1" type="ORF">OQ273_10435</name>
</gene>
<dbReference type="InterPro" id="IPR052891">
    <property type="entry name" value="DNA-3mA_glycosylase"/>
</dbReference>
<dbReference type="RefSeq" id="WP_267990436.1">
    <property type="nucleotide sequence ID" value="NZ_JAPJZI010000001.1"/>
</dbReference>
<accession>A0A9X3UIB2</accession>
<reference evidence="1" key="1">
    <citation type="submission" date="2022-11" db="EMBL/GenBank/DDBJ databases">
        <title>Draft genome sequence of Hoeflea poritis E7-10 and Hoeflea prorocentri PM5-8, separated from scleractinian coral Porites lutea and marine dinoflagellate.</title>
        <authorList>
            <person name="Zhang G."/>
            <person name="Wei Q."/>
            <person name="Cai L."/>
        </authorList>
    </citation>
    <scope>NUCLEOTIDE SEQUENCE</scope>
    <source>
        <strain evidence="1">PM5-8</strain>
    </source>
</reference>
<dbReference type="Pfam" id="PF03352">
    <property type="entry name" value="Adenine_glyco"/>
    <property type="match status" value="1"/>
</dbReference>
<keyword evidence="1" id="KW-0326">Glycosidase</keyword>
<keyword evidence="1" id="KW-0378">Hydrolase</keyword>
<dbReference type="AlphaFoldDB" id="A0A9X3UIB2"/>
<dbReference type="InterPro" id="IPR005019">
    <property type="entry name" value="Adenine_glyco"/>
</dbReference>
<dbReference type="InterPro" id="IPR011257">
    <property type="entry name" value="DNA_glycosylase"/>
</dbReference>
<evidence type="ECO:0000313" key="1">
    <source>
        <dbReference type="EMBL" id="MDA5398989.1"/>
    </source>
</evidence>
<dbReference type="Gene3D" id="1.10.340.30">
    <property type="entry name" value="Hypothetical protein, domain 2"/>
    <property type="match status" value="1"/>
</dbReference>
<evidence type="ECO:0000313" key="2">
    <source>
        <dbReference type="Proteomes" id="UP001151234"/>
    </source>
</evidence>
<sequence length="223" mass="25041">MQDFETLYKIAADRKGGTDAFEGTLSSPKCASELQLIPDDRWLAQMSKCIFQAGFNWKVVENKWDDMEEVFHGFDIGRMGFMTDEEIGEHLSNPRIIRHGKKISAIRDNALFLAHLAGEHGSAATVFAHWPAEDYVELLAMLKKKAARLGGNSAMYFLRFMGVDSFILSRDVVAALIREGVVDKAPSSKKDMEKTQAAFNQWRRQSGRPLTHISRVLACTIDA</sequence>
<dbReference type="GO" id="GO:0008725">
    <property type="term" value="F:DNA-3-methyladenine glycosylase activity"/>
    <property type="evidence" value="ECO:0007669"/>
    <property type="project" value="UniProtKB-EC"/>
</dbReference>
<dbReference type="GO" id="GO:0006284">
    <property type="term" value="P:base-excision repair"/>
    <property type="evidence" value="ECO:0007669"/>
    <property type="project" value="InterPro"/>
</dbReference>
<dbReference type="PANTHER" id="PTHR30037">
    <property type="entry name" value="DNA-3-METHYLADENINE GLYCOSYLASE 1"/>
    <property type="match status" value="1"/>
</dbReference>